<feature type="domain" description="Siphovirus-type tail component C-terminal" evidence="1">
    <location>
        <begin position="122"/>
        <end position="217"/>
    </location>
</feature>
<accession>A0A8S5U3A4</accession>
<protein>
    <submittedName>
        <fullName evidence="2">Tail protein</fullName>
    </submittedName>
</protein>
<evidence type="ECO:0000259" key="1">
    <source>
        <dbReference type="Pfam" id="PF22768"/>
    </source>
</evidence>
<evidence type="ECO:0000313" key="2">
    <source>
        <dbReference type="EMBL" id="DAF88940.1"/>
    </source>
</evidence>
<dbReference type="Gene3D" id="2.60.120.860">
    <property type="match status" value="1"/>
</dbReference>
<dbReference type="Pfam" id="PF22768">
    <property type="entry name" value="SPP1_Dit"/>
    <property type="match status" value="1"/>
</dbReference>
<sequence>MPDRDVYTIAGRDGETAVGYAVVQGEYKVSVNIAARRREEGWRIRGLLAAWAMASGQDTGEIEPTHWPGVAYDGIVKSISTPEFVFGFAKVEVIFLVPRPYAHDLAYTSATGQGKATLSIGGSAVCRPAITQTMAAARSGVTWMLDGREVLHINGALSAGQKLGVDFAMGAVTLDGAHIESRLDVDRSNFSAAFRPGVHGLTSDDGGSLTARWRCEWA</sequence>
<proteinExistence type="predicted"/>
<dbReference type="EMBL" id="BK015999">
    <property type="protein sequence ID" value="DAF88940.1"/>
    <property type="molecule type" value="Genomic_DNA"/>
</dbReference>
<organism evidence="2">
    <name type="scientific">Myoviridae sp. ctBtV12</name>
    <dbReference type="NCBI Taxonomy" id="2825049"/>
    <lineage>
        <taxon>Viruses</taxon>
        <taxon>Duplodnaviria</taxon>
        <taxon>Heunggongvirae</taxon>
        <taxon>Uroviricota</taxon>
        <taxon>Caudoviricetes</taxon>
    </lineage>
</organism>
<name>A0A8S5U3A4_9CAUD</name>
<dbReference type="InterPro" id="IPR054738">
    <property type="entry name" value="Siphovirus-type_tail_C"/>
</dbReference>
<reference evidence="2" key="1">
    <citation type="journal article" date="2021" name="Proc. Natl. Acad. Sci. U.S.A.">
        <title>A Catalog of Tens of Thousands of Viruses from Human Metagenomes Reveals Hidden Associations with Chronic Diseases.</title>
        <authorList>
            <person name="Tisza M.J."/>
            <person name="Buck C.B."/>
        </authorList>
    </citation>
    <scope>NUCLEOTIDE SEQUENCE</scope>
    <source>
        <strain evidence="2">CtBtV12</strain>
    </source>
</reference>